<dbReference type="SMART" id="SM00298">
    <property type="entry name" value="CHROMO"/>
    <property type="match status" value="1"/>
</dbReference>
<dbReference type="InterPro" id="IPR051219">
    <property type="entry name" value="Heterochromatin_chromo-domain"/>
</dbReference>
<dbReference type="GO" id="GO:0005634">
    <property type="term" value="C:nucleus"/>
    <property type="evidence" value="ECO:0007669"/>
    <property type="project" value="UniProtKB-SubCell"/>
</dbReference>
<gene>
    <name evidence="4" type="ORF">BSTOLATCC_MIC24075</name>
</gene>
<evidence type="ECO:0000259" key="3">
    <source>
        <dbReference type="PROSITE" id="PS50013"/>
    </source>
</evidence>
<dbReference type="SUPFAM" id="SSF54160">
    <property type="entry name" value="Chromo domain-like"/>
    <property type="match status" value="1"/>
</dbReference>
<reference evidence="4" key="1">
    <citation type="submission" date="2021-09" db="EMBL/GenBank/DDBJ databases">
        <authorList>
            <consortium name="AG Swart"/>
            <person name="Singh M."/>
            <person name="Singh A."/>
            <person name="Seah K."/>
            <person name="Emmerich C."/>
        </authorList>
    </citation>
    <scope>NUCLEOTIDE SEQUENCE</scope>
    <source>
        <strain evidence="4">ATCC30299</strain>
    </source>
</reference>
<dbReference type="PROSITE" id="PS50013">
    <property type="entry name" value="CHROMO_2"/>
    <property type="match status" value="1"/>
</dbReference>
<dbReference type="InterPro" id="IPR023780">
    <property type="entry name" value="Chromo_domain"/>
</dbReference>
<dbReference type="InterPro" id="IPR016197">
    <property type="entry name" value="Chromo-like_dom_sf"/>
</dbReference>
<feature type="domain" description="Chromo" evidence="3">
    <location>
        <begin position="53"/>
        <end position="110"/>
    </location>
</feature>
<dbReference type="InterPro" id="IPR000953">
    <property type="entry name" value="Chromo/chromo_shadow_dom"/>
</dbReference>
<organism evidence="4 5">
    <name type="scientific">Blepharisma stoltei</name>
    <dbReference type="NCBI Taxonomy" id="1481888"/>
    <lineage>
        <taxon>Eukaryota</taxon>
        <taxon>Sar</taxon>
        <taxon>Alveolata</taxon>
        <taxon>Ciliophora</taxon>
        <taxon>Postciliodesmatophora</taxon>
        <taxon>Heterotrichea</taxon>
        <taxon>Heterotrichida</taxon>
        <taxon>Blepharismidae</taxon>
        <taxon>Blepharisma</taxon>
    </lineage>
</organism>
<keyword evidence="2" id="KW-0539">Nucleus</keyword>
<dbReference type="EMBL" id="CAJZBQ010000023">
    <property type="protein sequence ID" value="CAG9319524.1"/>
    <property type="molecule type" value="Genomic_DNA"/>
</dbReference>
<proteinExistence type="predicted"/>
<accession>A0AAU9J0N7</accession>
<evidence type="ECO:0000256" key="2">
    <source>
        <dbReference type="ARBA" id="ARBA00023242"/>
    </source>
</evidence>
<comment type="subcellular location">
    <subcellularLocation>
        <location evidence="1">Nucleus</location>
    </subcellularLocation>
</comment>
<dbReference type="PANTHER" id="PTHR22812">
    <property type="entry name" value="CHROMOBOX PROTEIN"/>
    <property type="match status" value="1"/>
</dbReference>
<dbReference type="AlphaFoldDB" id="A0AAU9J0N7"/>
<evidence type="ECO:0000313" key="4">
    <source>
        <dbReference type="EMBL" id="CAG9319524.1"/>
    </source>
</evidence>
<dbReference type="Pfam" id="PF00385">
    <property type="entry name" value="Chromo"/>
    <property type="match status" value="1"/>
</dbReference>
<name>A0AAU9J0N7_9CILI</name>
<evidence type="ECO:0000313" key="5">
    <source>
        <dbReference type="Proteomes" id="UP001162131"/>
    </source>
</evidence>
<protein>
    <recommendedName>
        <fullName evidence="3">Chromo domain-containing protein</fullName>
    </recommendedName>
</protein>
<dbReference type="Gene3D" id="2.40.50.40">
    <property type="match status" value="1"/>
</dbReference>
<keyword evidence="5" id="KW-1185">Reference proteome</keyword>
<comment type="caution">
    <text evidence="4">The sequence shown here is derived from an EMBL/GenBank/DDBJ whole genome shotgun (WGS) entry which is preliminary data.</text>
</comment>
<sequence>MKKFYYTRKWAPKKKPLSQANHLQEKPRKKPITCYISSDSEMSEDEMAGLGYFVVEKILEKRGEGKDRMYLVKWKGYENLTWEPKENLKSCLEAVEEFEEKKHNLSRESTFDPELEKHLPKKRLRKTKINQKIKKLKPSEPRKGTLGTDQALKITEAKIIDGKVFYAILFKDIPGVSWISHEDVTKKANHLIIKHFNSHV</sequence>
<dbReference type="Proteomes" id="UP001162131">
    <property type="component" value="Unassembled WGS sequence"/>
</dbReference>
<evidence type="ECO:0000256" key="1">
    <source>
        <dbReference type="ARBA" id="ARBA00004123"/>
    </source>
</evidence>
<dbReference type="CDD" id="cd00024">
    <property type="entry name" value="CD_CSD"/>
    <property type="match status" value="1"/>
</dbReference>